<dbReference type="STRING" id="266762.HQ36_08450"/>
<evidence type="ECO:0008006" key="3">
    <source>
        <dbReference type="Google" id="ProtNLM"/>
    </source>
</evidence>
<sequence length="416" mass="48068">MFSLIGRGGFLLFLAVWTQNLYSQEEVNSSWQIKGFVDTYHAVQVQSSHQLLTSRTRVRAEVEKMFGASTLFASFNATHNALLKERSGVELREAYLDHRADHWGFRLGRQLVIWGMADGLRITDLVSPMDMTEFLAQDYDDIRMSVDALRFFAFNDKMKLELLLVPTFQGYVLPTDANNPWSILPKESKYSLIWSDSRSMPKIQLKNMEYGGRLSFTLPGVDFSLSGLYTWNKMPTLHYIPSPKGLVITPHYYRMGFVGGDVSKPIGAFVLRGEAALNLDKYFSYAPEHYLLEQRGFNTINWLLGVDWYAPKDWLVMAQFSSETIFNYQPQIAQPRHTALATLHISKKLFEQSLQLSNFTYYDFHYKGWFSRFTADYALNDQIRLYMGFDWLGGKEGLFSQYKGNTGVWMKAKYSF</sequence>
<gene>
    <name evidence="1" type="ORF">HQ36_08450</name>
</gene>
<keyword evidence="2" id="KW-1185">Reference proteome</keyword>
<proteinExistence type="predicted"/>
<dbReference type="InterPro" id="IPR010727">
    <property type="entry name" value="DUF1302"/>
</dbReference>
<dbReference type="AlphaFoldDB" id="A0A0A2G1B9"/>
<dbReference type="eggNOG" id="COG3103">
    <property type="taxonomic scope" value="Bacteria"/>
</dbReference>
<name>A0A0A2G1B9_9PORP</name>
<evidence type="ECO:0000313" key="1">
    <source>
        <dbReference type="EMBL" id="KGN97051.1"/>
    </source>
</evidence>
<protein>
    <recommendedName>
        <fullName evidence="3">Alginate export domain-containing protein</fullName>
    </recommendedName>
</protein>
<dbReference type="Proteomes" id="UP000030134">
    <property type="component" value="Unassembled WGS sequence"/>
</dbReference>
<evidence type="ECO:0000313" key="2">
    <source>
        <dbReference type="Proteomes" id="UP000030134"/>
    </source>
</evidence>
<accession>A0A0A2G1B9</accession>
<dbReference type="SUPFAM" id="SSF56935">
    <property type="entry name" value="Porins"/>
    <property type="match status" value="1"/>
</dbReference>
<organism evidence="1 2">
    <name type="scientific">Porphyromonas gingivicanis</name>
    <dbReference type="NCBI Taxonomy" id="266762"/>
    <lineage>
        <taxon>Bacteria</taxon>
        <taxon>Pseudomonadati</taxon>
        <taxon>Bacteroidota</taxon>
        <taxon>Bacteroidia</taxon>
        <taxon>Bacteroidales</taxon>
        <taxon>Porphyromonadaceae</taxon>
        <taxon>Porphyromonas</taxon>
    </lineage>
</organism>
<reference evidence="1 2" key="1">
    <citation type="submission" date="2014-08" db="EMBL/GenBank/DDBJ databases">
        <title>Porphyromonas gingivicanis strain:COT-022_OH1391 Genome sequencing.</title>
        <authorList>
            <person name="Wallis C."/>
            <person name="Deusch O."/>
            <person name="O'Flynn C."/>
            <person name="Davis I."/>
            <person name="Jospin G."/>
            <person name="Darling A.E."/>
            <person name="Coil D.A."/>
            <person name="Alexiev A."/>
            <person name="Horsfall A."/>
            <person name="Kirkwood N."/>
            <person name="Harris S."/>
            <person name="Eisen J.A."/>
        </authorList>
    </citation>
    <scope>NUCLEOTIDE SEQUENCE [LARGE SCALE GENOMIC DNA]</scope>
    <source>
        <strain evidence="2">COT-022 OH1391</strain>
    </source>
</reference>
<comment type="caution">
    <text evidence="1">The sequence shown here is derived from an EMBL/GenBank/DDBJ whole genome shotgun (WGS) entry which is preliminary data.</text>
</comment>
<dbReference type="EMBL" id="JQZW01000019">
    <property type="protein sequence ID" value="KGN97051.1"/>
    <property type="molecule type" value="Genomic_DNA"/>
</dbReference>
<dbReference type="Pfam" id="PF06980">
    <property type="entry name" value="DUF1302"/>
    <property type="match status" value="1"/>
</dbReference>